<keyword evidence="3" id="KW-1185">Reference proteome</keyword>
<dbReference type="Proteomes" id="UP001500582">
    <property type="component" value="Unassembled WGS sequence"/>
</dbReference>
<dbReference type="SUPFAM" id="SSF47413">
    <property type="entry name" value="lambda repressor-like DNA-binding domains"/>
    <property type="match status" value="1"/>
</dbReference>
<reference evidence="3" key="1">
    <citation type="journal article" date="2019" name="Int. J. Syst. Evol. Microbiol.">
        <title>The Global Catalogue of Microorganisms (GCM) 10K type strain sequencing project: providing services to taxonomists for standard genome sequencing and annotation.</title>
        <authorList>
            <consortium name="The Broad Institute Genomics Platform"/>
            <consortium name="The Broad Institute Genome Sequencing Center for Infectious Disease"/>
            <person name="Wu L."/>
            <person name="Ma J."/>
        </authorList>
    </citation>
    <scope>NUCLEOTIDE SEQUENCE [LARGE SCALE GENOMIC DNA]</scope>
    <source>
        <strain evidence="3">JCM 17705</strain>
    </source>
</reference>
<evidence type="ECO:0000313" key="2">
    <source>
        <dbReference type="EMBL" id="GAA4322520.1"/>
    </source>
</evidence>
<accession>A0ABP8GDW4</accession>
<dbReference type="EMBL" id="BAABFT010000005">
    <property type="protein sequence ID" value="GAA4322520.1"/>
    <property type="molecule type" value="Genomic_DNA"/>
</dbReference>
<sequence>MNKHRGKLVENFVRKTGINISDLARSLSVDRRTIYNWFKQEQLSEPVIYRIAVTLNYDFAEEFPGLFAAEDLKQRTQAKQPTDHREDEKWKDKYIDLLIKYTHLLENTGANATSDPKIKHLGGR</sequence>
<evidence type="ECO:0000259" key="1">
    <source>
        <dbReference type="PROSITE" id="PS50943"/>
    </source>
</evidence>
<gene>
    <name evidence="2" type="ORF">GCM10023149_22890</name>
</gene>
<dbReference type="RefSeq" id="WP_345211206.1">
    <property type="nucleotide sequence ID" value="NZ_BAABFT010000005.1"/>
</dbReference>
<dbReference type="PROSITE" id="PS50943">
    <property type="entry name" value="HTH_CROC1"/>
    <property type="match status" value="1"/>
</dbReference>
<feature type="domain" description="HTH cro/C1-type" evidence="1">
    <location>
        <begin position="17"/>
        <end position="63"/>
    </location>
</feature>
<organism evidence="2 3">
    <name type="scientific">Mucilaginibacter gynuensis</name>
    <dbReference type="NCBI Taxonomy" id="1302236"/>
    <lineage>
        <taxon>Bacteria</taxon>
        <taxon>Pseudomonadati</taxon>
        <taxon>Bacteroidota</taxon>
        <taxon>Sphingobacteriia</taxon>
        <taxon>Sphingobacteriales</taxon>
        <taxon>Sphingobacteriaceae</taxon>
        <taxon>Mucilaginibacter</taxon>
    </lineage>
</organism>
<evidence type="ECO:0000313" key="3">
    <source>
        <dbReference type="Proteomes" id="UP001500582"/>
    </source>
</evidence>
<dbReference type="InterPro" id="IPR010982">
    <property type="entry name" value="Lambda_DNA-bd_dom_sf"/>
</dbReference>
<proteinExistence type="predicted"/>
<name>A0ABP8GDW4_9SPHI</name>
<comment type="caution">
    <text evidence="2">The sequence shown here is derived from an EMBL/GenBank/DDBJ whole genome shotgun (WGS) entry which is preliminary data.</text>
</comment>
<protein>
    <recommendedName>
        <fullName evidence="1">HTH cro/C1-type domain-containing protein</fullName>
    </recommendedName>
</protein>
<dbReference type="InterPro" id="IPR001387">
    <property type="entry name" value="Cro/C1-type_HTH"/>
</dbReference>